<keyword evidence="6" id="KW-1185">Reference proteome</keyword>
<comment type="caution">
    <text evidence="5">The sequence shown here is derived from an EMBL/GenBank/DDBJ whole genome shotgun (WGS) entry which is preliminary data.</text>
</comment>
<dbReference type="InterPro" id="IPR001310">
    <property type="entry name" value="Histidine_triad_HIT"/>
</dbReference>
<dbReference type="eggNOG" id="COG0537">
    <property type="taxonomic scope" value="Bacteria"/>
</dbReference>
<dbReference type="PROSITE" id="PS51084">
    <property type="entry name" value="HIT_2"/>
    <property type="match status" value="1"/>
</dbReference>
<evidence type="ECO:0000256" key="2">
    <source>
        <dbReference type="PIRSR" id="PIRSR601310-3"/>
    </source>
</evidence>
<reference evidence="5 6" key="1">
    <citation type="submission" date="2012-09" db="EMBL/GenBank/DDBJ databases">
        <title>Genome Sequence of alkane-degrading Bacterium Alcanivorax sp. 19-m-6.</title>
        <authorList>
            <person name="Lai Q."/>
            <person name="Shao Z."/>
        </authorList>
    </citation>
    <scope>NUCLEOTIDE SEQUENCE [LARGE SCALE GENOMIC DNA]</scope>
    <source>
        <strain evidence="5 6">19-m-6</strain>
    </source>
</reference>
<evidence type="ECO:0000256" key="1">
    <source>
        <dbReference type="PIRSR" id="PIRSR601310-1"/>
    </source>
</evidence>
<gene>
    <name evidence="5" type="ORF">Y5S_02306</name>
</gene>
<dbReference type="PROSITE" id="PS00892">
    <property type="entry name" value="HIT_1"/>
    <property type="match status" value="1"/>
</dbReference>
<sequence length="112" mass="12357">MSVTLFSKIIDREIPADIIYEDDQCLAFRDINPQAPTHFLVIPKKPIAKLSDAEVEDQALLGHLLLIASQVARDEGLEDFRLNVNNGAGASQTVFHLHVHVLGGRSFSWPPG</sequence>
<accession>A0A095SIS5</accession>
<dbReference type="RefSeq" id="WP_035233134.1">
    <property type="nucleotide sequence ID" value="NZ_ARXV01000008.1"/>
</dbReference>
<protein>
    <submittedName>
        <fullName evidence="5">HIT family protein</fullName>
    </submittedName>
</protein>
<dbReference type="PRINTS" id="PR00332">
    <property type="entry name" value="HISTRIAD"/>
</dbReference>
<dbReference type="SUPFAM" id="SSF54197">
    <property type="entry name" value="HIT-like"/>
    <property type="match status" value="1"/>
</dbReference>
<dbReference type="FunFam" id="3.30.428.10:FF:000005">
    <property type="entry name" value="Histidine triad nucleotide-binding protein 1"/>
    <property type="match status" value="1"/>
</dbReference>
<evidence type="ECO:0000313" key="5">
    <source>
        <dbReference type="EMBL" id="KGD64551.1"/>
    </source>
</evidence>
<dbReference type="InterPro" id="IPR036265">
    <property type="entry name" value="HIT-like_sf"/>
</dbReference>
<dbReference type="InterPro" id="IPR011146">
    <property type="entry name" value="HIT-like"/>
</dbReference>
<dbReference type="Pfam" id="PF01230">
    <property type="entry name" value="HIT"/>
    <property type="match status" value="1"/>
</dbReference>
<dbReference type="OrthoDB" id="9784774at2"/>
<feature type="active site" description="Tele-AMP-histidine intermediate" evidence="1">
    <location>
        <position position="98"/>
    </location>
</feature>
<dbReference type="Proteomes" id="UP000029444">
    <property type="component" value="Unassembled WGS sequence"/>
</dbReference>
<dbReference type="Gene3D" id="3.30.428.10">
    <property type="entry name" value="HIT-like"/>
    <property type="match status" value="1"/>
</dbReference>
<dbReference type="STRING" id="1177154.Y5S_02306"/>
<proteinExistence type="predicted"/>
<evidence type="ECO:0000256" key="3">
    <source>
        <dbReference type="PROSITE-ProRule" id="PRU00464"/>
    </source>
</evidence>
<dbReference type="CDD" id="cd01276">
    <property type="entry name" value="PKCI_related"/>
    <property type="match status" value="1"/>
</dbReference>
<dbReference type="InterPro" id="IPR019808">
    <property type="entry name" value="Histidine_triad_CS"/>
</dbReference>
<organism evidence="5 6">
    <name type="scientific">Alcanivorax nanhaiticus</name>
    <dbReference type="NCBI Taxonomy" id="1177154"/>
    <lineage>
        <taxon>Bacteria</taxon>
        <taxon>Pseudomonadati</taxon>
        <taxon>Pseudomonadota</taxon>
        <taxon>Gammaproteobacteria</taxon>
        <taxon>Oceanospirillales</taxon>
        <taxon>Alcanivoracaceae</taxon>
        <taxon>Alcanivorax</taxon>
    </lineage>
</organism>
<feature type="short sequence motif" description="Histidine triad motif" evidence="2 3">
    <location>
        <begin position="96"/>
        <end position="100"/>
    </location>
</feature>
<dbReference type="GO" id="GO:0003824">
    <property type="term" value="F:catalytic activity"/>
    <property type="evidence" value="ECO:0007669"/>
    <property type="project" value="InterPro"/>
</dbReference>
<dbReference type="EMBL" id="ARXV01000008">
    <property type="protein sequence ID" value="KGD64551.1"/>
    <property type="molecule type" value="Genomic_DNA"/>
</dbReference>
<dbReference type="PANTHER" id="PTHR23089">
    <property type="entry name" value="HISTIDINE TRIAD HIT PROTEIN"/>
    <property type="match status" value="1"/>
</dbReference>
<evidence type="ECO:0000313" key="6">
    <source>
        <dbReference type="Proteomes" id="UP000029444"/>
    </source>
</evidence>
<evidence type="ECO:0000259" key="4">
    <source>
        <dbReference type="PROSITE" id="PS51084"/>
    </source>
</evidence>
<feature type="domain" description="HIT" evidence="4">
    <location>
        <begin position="5"/>
        <end position="112"/>
    </location>
</feature>
<dbReference type="PATRIC" id="fig|1177154.3.peg.2346"/>
<name>A0A095SIS5_9GAMM</name>
<dbReference type="AlphaFoldDB" id="A0A095SIS5"/>